<dbReference type="InterPro" id="IPR003593">
    <property type="entry name" value="AAA+_ATPase"/>
</dbReference>
<comment type="similarity">
    <text evidence="1">Belongs to the ABC transporter superfamily.</text>
</comment>
<comment type="caution">
    <text evidence="6">The sequence shown here is derived from an EMBL/GenBank/DDBJ whole genome shotgun (WGS) entry which is preliminary data.</text>
</comment>
<evidence type="ECO:0000256" key="1">
    <source>
        <dbReference type="ARBA" id="ARBA00005417"/>
    </source>
</evidence>
<dbReference type="InterPro" id="IPR027417">
    <property type="entry name" value="P-loop_NTPase"/>
</dbReference>
<dbReference type="RefSeq" id="WP_378048210.1">
    <property type="nucleotide sequence ID" value="NZ_JBHMDN010000016.1"/>
</dbReference>
<dbReference type="Pfam" id="PF00005">
    <property type="entry name" value="ABC_tran"/>
    <property type="match status" value="1"/>
</dbReference>
<keyword evidence="3" id="KW-0547">Nucleotide-binding</keyword>
<evidence type="ECO:0000259" key="5">
    <source>
        <dbReference type="PROSITE" id="PS50893"/>
    </source>
</evidence>
<dbReference type="SUPFAM" id="SSF52540">
    <property type="entry name" value="P-loop containing nucleoside triphosphate hydrolases"/>
    <property type="match status" value="1"/>
</dbReference>
<dbReference type="InterPro" id="IPR050319">
    <property type="entry name" value="ABC_transp_ATP-bind"/>
</dbReference>
<dbReference type="EMBL" id="JBHTAI010000002">
    <property type="protein sequence ID" value="MFC7147699.1"/>
    <property type="molecule type" value="Genomic_DNA"/>
</dbReference>
<keyword evidence="2" id="KW-0813">Transport</keyword>
<dbReference type="PANTHER" id="PTHR43776:SF7">
    <property type="entry name" value="D,D-DIPEPTIDE TRANSPORT ATP-BINDING PROTEIN DDPF-RELATED"/>
    <property type="match status" value="1"/>
</dbReference>
<organism evidence="6 7">
    <name type="scientific">Cohnella cellulosilytica</name>
    <dbReference type="NCBI Taxonomy" id="986710"/>
    <lineage>
        <taxon>Bacteria</taxon>
        <taxon>Bacillati</taxon>
        <taxon>Bacillota</taxon>
        <taxon>Bacilli</taxon>
        <taxon>Bacillales</taxon>
        <taxon>Paenibacillaceae</taxon>
        <taxon>Cohnella</taxon>
    </lineage>
</organism>
<dbReference type="InterPro" id="IPR003439">
    <property type="entry name" value="ABC_transporter-like_ATP-bd"/>
</dbReference>
<dbReference type="PROSITE" id="PS00211">
    <property type="entry name" value="ABC_TRANSPORTER_1"/>
    <property type="match status" value="1"/>
</dbReference>
<dbReference type="InterPro" id="IPR017871">
    <property type="entry name" value="ABC_transporter-like_CS"/>
</dbReference>
<accession>A0ABW2F6N2</accession>
<dbReference type="CDD" id="cd03257">
    <property type="entry name" value="ABC_NikE_OppD_transporters"/>
    <property type="match status" value="1"/>
</dbReference>
<evidence type="ECO:0000256" key="3">
    <source>
        <dbReference type="ARBA" id="ARBA00022741"/>
    </source>
</evidence>
<evidence type="ECO:0000313" key="7">
    <source>
        <dbReference type="Proteomes" id="UP001596378"/>
    </source>
</evidence>
<sequence length="272" mass="31218">MLLETQQLTKIYRQERGWMAAAEQVTAVDRVSLRLVPGMSLGLVGESGCGKSTLSRLLLGLESPTSGRIIYRGTDITGWSHRRMRPLRARMQMVFQNSFASFDPLLTVERIVTEPLENGRRLSPEERRREALELLRLVELDERYLRRYPHELSGGQQQRVGIARALAPKPELLICDEPFSSLDFTLRRTMLQLLLGLKERLRLTYLFITHDLSLVPELCDEAAVMRRGRVLETVPAGRIPELGRHPYTRQLLDAVPALSPKHRKQRQQEMES</sequence>
<dbReference type="Proteomes" id="UP001596378">
    <property type="component" value="Unassembled WGS sequence"/>
</dbReference>
<evidence type="ECO:0000256" key="2">
    <source>
        <dbReference type="ARBA" id="ARBA00022448"/>
    </source>
</evidence>
<proteinExistence type="inferred from homology"/>
<keyword evidence="7" id="KW-1185">Reference proteome</keyword>
<dbReference type="PROSITE" id="PS50893">
    <property type="entry name" value="ABC_TRANSPORTER_2"/>
    <property type="match status" value="1"/>
</dbReference>
<gene>
    <name evidence="6" type="ORF">ACFQMJ_04035</name>
</gene>
<feature type="domain" description="ABC transporter" evidence="5">
    <location>
        <begin position="3"/>
        <end position="252"/>
    </location>
</feature>
<reference evidence="7" key="1">
    <citation type="journal article" date="2019" name="Int. J. Syst. Evol. Microbiol.">
        <title>The Global Catalogue of Microorganisms (GCM) 10K type strain sequencing project: providing services to taxonomists for standard genome sequencing and annotation.</title>
        <authorList>
            <consortium name="The Broad Institute Genomics Platform"/>
            <consortium name="The Broad Institute Genome Sequencing Center for Infectious Disease"/>
            <person name="Wu L."/>
            <person name="Ma J."/>
        </authorList>
    </citation>
    <scope>NUCLEOTIDE SEQUENCE [LARGE SCALE GENOMIC DNA]</scope>
    <source>
        <strain evidence="7">KCTC 12907</strain>
    </source>
</reference>
<evidence type="ECO:0000256" key="4">
    <source>
        <dbReference type="ARBA" id="ARBA00022840"/>
    </source>
</evidence>
<keyword evidence="4 6" id="KW-0067">ATP-binding</keyword>
<evidence type="ECO:0000313" key="6">
    <source>
        <dbReference type="EMBL" id="MFC7147699.1"/>
    </source>
</evidence>
<dbReference type="GO" id="GO:0005524">
    <property type="term" value="F:ATP binding"/>
    <property type="evidence" value="ECO:0007669"/>
    <property type="project" value="UniProtKB-KW"/>
</dbReference>
<name>A0ABW2F6N2_9BACL</name>
<protein>
    <submittedName>
        <fullName evidence="6">ATP-binding cassette domain-containing protein</fullName>
    </submittedName>
</protein>
<dbReference type="Gene3D" id="3.40.50.300">
    <property type="entry name" value="P-loop containing nucleotide triphosphate hydrolases"/>
    <property type="match status" value="1"/>
</dbReference>
<dbReference type="SMART" id="SM00382">
    <property type="entry name" value="AAA"/>
    <property type="match status" value="1"/>
</dbReference>
<dbReference type="PANTHER" id="PTHR43776">
    <property type="entry name" value="TRANSPORT ATP-BINDING PROTEIN"/>
    <property type="match status" value="1"/>
</dbReference>